<dbReference type="AlphaFoldDB" id="A0A4Y7X9M1"/>
<keyword evidence="3" id="KW-0949">S-adenosyl-L-methionine</keyword>
<dbReference type="SUPFAM" id="SSF53335">
    <property type="entry name" value="S-adenosyl-L-methionine-dependent methyltransferases"/>
    <property type="match status" value="1"/>
</dbReference>
<organism evidence="4 5">
    <name type="scientific">Alkanindiges illinoisensis</name>
    <dbReference type="NCBI Taxonomy" id="197183"/>
    <lineage>
        <taxon>Bacteria</taxon>
        <taxon>Pseudomonadati</taxon>
        <taxon>Pseudomonadota</taxon>
        <taxon>Gammaproteobacteria</taxon>
        <taxon>Moraxellales</taxon>
        <taxon>Moraxellaceae</taxon>
        <taxon>Alkanindiges</taxon>
    </lineage>
</organism>
<evidence type="ECO:0000256" key="2">
    <source>
        <dbReference type="ARBA" id="ARBA00022679"/>
    </source>
</evidence>
<dbReference type="GO" id="GO:0008757">
    <property type="term" value="F:S-adenosylmethionine-dependent methyltransferase activity"/>
    <property type="evidence" value="ECO:0007669"/>
    <property type="project" value="TreeGrafter"/>
</dbReference>
<dbReference type="STRING" id="1120977.GCA_000619845_01563"/>
<dbReference type="GO" id="GO:0032259">
    <property type="term" value="P:methylation"/>
    <property type="evidence" value="ECO:0007669"/>
    <property type="project" value="UniProtKB-KW"/>
</dbReference>
<dbReference type="InterPro" id="IPR050362">
    <property type="entry name" value="Cation-dep_OMT"/>
</dbReference>
<comment type="caution">
    <text evidence="4">The sequence shown here is derived from an EMBL/GenBank/DDBJ whole genome shotgun (WGS) entry which is preliminary data.</text>
</comment>
<evidence type="ECO:0000256" key="3">
    <source>
        <dbReference type="ARBA" id="ARBA00022691"/>
    </source>
</evidence>
<dbReference type="OrthoDB" id="9799672at2"/>
<accession>A0A4Y7X9M1</accession>
<dbReference type="GO" id="GO:0008171">
    <property type="term" value="F:O-methyltransferase activity"/>
    <property type="evidence" value="ECO:0007669"/>
    <property type="project" value="InterPro"/>
</dbReference>
<dbReference type="RefSeq" id="WP_134245065.1">
    <property type="nucleotide sequence ID" value="NZ_SNTY01000058.1"/>
</dbReference>
<dbReference type="InterPro" id="IPR002935">
    <property type="entry name" value="SAM_O-MeTrfase"/>
</dbReference>
<name>A0A4Y7X9M1_9GAMM</name>
<dbReference type="InterPro" id="IPR029063">
    <property type="entry name" value="SAM-dependent_MTases_sf"/>
</dbReference>
<dbReference type="EMBL" id="SNTY01000058">
    <property type="protein sequence ID" value="TEU24713.1"/>
    <property type="molecule type" value="Genomic_DNA"/>
</dbReference>
<dbReference type="Proteomes" id="UP000297834">
    <property type="component" value="Unassembled WGS sequence"/>
</dbReference>
<evidence type="ECO:0000256" key="1">
    <source>
        <dbReference type="ARBA" id="ARBA00022603"/>
    </source>
</evidence>
<evidence type="ECO:0000313" key="5">
    <source>
        <dbReference type="Proteomes" id="UP000297834"/>
    </source>
</evidence>
<sequence>MSQPMWTAVDDYLEAHFMPADPALEHVLQTTLDAGLPPHLAVSSLQGKFLQMLAQIHGAKKILEIGTLAGYSTIWLARALPEDGRLISLEAVPTNVTLARKNIEFAGLSHLVEIHAGKALDIFPEIEQSGIAPFDFIFIDADKSGYKDYVDWALKLSRPGTVIILDNVIRGGGIVNFDNNTRTMTGLREYFEHLAQQKKLTSTTLQTVGCKGHDGFTLAVVL</sequence>
<dbReference type="CDD" id="cd02440">
    <property type="entry name" value="AdoMet_MTases"/>
    <property type="match status" value="1"/>
</dbReference>
<keyword evidence="1 4" id="KW-0489">Methyltransferase</keyword>
<evidence type="ECO:0000313" key="4">
    <source>
        <dbReference type="EMBL" id="TEU24713.1"/>
    </source>
</evidence>
<proteinExistence type="predicted"/>
<keyword evidence="2 4" id="KW-0808">Transferase</keyword>
<dbReference type="PROSITE" id="PS51682">
    <property type="entry name" value="SAM_OMT_I"/>
    <property type="match status" value="1"/>
</dbReference>
<reference evidence="4 5" key="1">
    <citation type="submission" date="2019-03" db="EMBL/GenBank/DDBJ databases">
        <title>Alkanindiges illinoisensis: a potential pathogenic isolated from ascites of a gastric cancer patient with abdominal metastasis.</title>
        <authorList>
            <person name="Hu X."/>
            <person name="Yang B."/>
            <person name="Yan X."/>
            <person name="Lin L."/>
            <person name="Zhao H."/>
            <person name="Zhou F."/>
            <person name="Su B."/>
            <person name="Chen J."/>
            <person name="Rui Y."/>
            <person name="Wang Q."/>
            <person name="Zheng L."/>
        </authorList>
    </citation>
    <scope>NUCLEOTIDE SEQUENCE [LARGE SCALE GENOMIC DNA]</scope>
    <source>
        <strain evidence="4 5">NFYY 23406</strain>
    </source>
</reference>
<gene>
    <name evidence="4" type="ORF">E2B99_11470</name>
</gene>
<dbReference type="Pfam" id="PF01596">
    <property type="entry name" value="Methyltransf_3"/>
    <property type="match status" value="1"/>
</dbReference>
<dbReference type="PANTHER" id="PTHR10509">
    <property type="entry name" value="O-METHYLTRANSFERASE-RELATED"/>
    <property type="match status" value="1"/>
</dbReference>
<keyword evidence="5" id="KW-1185">Reference proteome</keyword>
<dbReference type="PANTHER" id="PTHR10509:SF14">
    <property type="entry name" value="CAFFEOYL-COA O-METHYLTRANSFERASE 3-RELATED"/>
    <property type="match status" value="1"/>
</dbReference>
<dbReference type="Gene3D" id="3.40.50.150">
    <property type="entry name" value="Vaccinia Virus protein VP39"/>
    <property type="match status" value="1"/>
</dbReference>
<protein>
    <submittedName>
        <fullName evidence="4">O-methyltransferase</fullName>
    </submittedName>
</protein>